<dbReference type="EMBL" id="WNKZ01000001">
    <property type="protein sequence ID" value="MTV51111.1"/>
    <property type="molecule type" value="Genomic_DNA"/>
</dbReference>
<dbReference type="AlphaFoldDB" id="A0A6I3SPZ9"/>
<feature type="transmembrane region" description="Helical" evidence="6">
    <location>
        <begin position="250"/>
        <end position="275"/>
    </location>
</feature>
<dbReference type="InterPro" id="IPR050250">
    <property type="entry name" value="Macrolide_Exporter_MacB"/>
</dbReference>
<gene>
    <name evidence="9" type="ORF">GCM10011572_17190</name>
    <name evidence="10" type="ORF">GM672_00025</name>
</gene>
<feature type="transmembrane region" description="Helical" evidence="6">
    <location>
        <begin position="350"/>
        <end position="371"/>
    </location>
</feature>
<evidence type="ECO:0000256" key="4">
    <source>
        <dbReference type="ARBA" id="ARBA00022989"/>
    </source>
</evidence>
<dbReference type="PANTHER" id="PTHR30572">
    <property type="entry name" value="MEMBRANE COMPONENT OF TRANSPORTER-RELATED"/>
    <property type="match status" value="1"/>
</dbReference>
<proteinExistence type="predicted"/>
<evidence type="ECO:0000259" key="7">
    <source>
        <dbReference type="Pfam" id="PF02687"/>
    </source>
</evidence>
<dbReference type="Proteomes" id="UP000430634">
    <property type="component" value="Unassembled WGS sequence"/>
</dbReference>
<evidence type="ECO:0000256" key="2">
    <source>
        <dbReference type="ARBA" id="ARBA00022475"/>
    </source>
</evidence>
<evidence type="ECO:0000313" key="9">
    <source>
        <dbReference type="EMBL" id="GGB95770.1"/>
    </source>
</evidence>
<evidence type="ECO:0000256" key="3">
    <source>
        <dbReference type="ARBA" id="ARBA00022692"/>
    </source>
</evidence>
<evidence type="ECO:0000313" key="10">
    <source>
        <dbReference type="EMBL" id="MTV51111.1"/>
    </source>
</evidence>
<evidence type="ECO:0000256" key="1">
    <source>
        <dbReference type="ARBA" id="ARBA00004651"/>
    </source>
</evidence>
<dbReference type="EMBL" id="BMKG01000006">
    <property type="protein sequence ID" value="GGB95770.1"/>
    <property type="molecule type" value="Genomic_DNA"/>
</dbReference>
<feature type="domain" description="MacB-like periplasmic core" evidence="8">
    <location>
        <begin position="17"/>
        <end position="220"/>
    </location>
</feature>
<protein>
    <submittedName>
        <fullName evidence="10">FtsX-like permease family protein</fullName>
    </submittedName>
    <submittedName>
        <fullName evidence="9">Multidrug ABC transporter permease</fullName>
    </submittedName>
</protein>
<dbReference type="RefSeq" id="WP_155468480.1">
    <property type="nucleotide sequence ID" value="NZ_BMKG01000006.1"/>
</dbReference>
<keyword evidence="3 6" id="KW-0812">Transmembrane</keyword>
<keyword evidence="4 6" id="KW-1133">Transmembrane helix</keyword>
<keyword evidence="12" id="KW-1185">Reference proteome</keyword>
<organism evidence="10 11">
    <name type="scientific">Pseudoduganella buxea</name>
    <dbReference type="NCBI Taxonomy" id="1949069"/>
    <lineage>
        <taxon>Bacteria</taxon>
        <taxon>Pseudomonadati</taxon>
        <taxon>Pseudomonadota</taxon>
        <taxon>Betaproteobacteria</taxon>
        <taxon>Burkholderiales</taxon>
        <taxon>Oxalobacteraceae</taxon>
        <taxon>Telluria group</taxon>
        <taxon>Pseudoduganella</taxon>
    </lineage>
</organism>
<dbReference type="GO" id="GO:0005886">
    <property type="term" value="C:plasma membrane"/>
    <property type="evidence" value="ECO:0007669"/>
    <property type="project" value="UniProtKB-SubCell"/>
</dbReference>
<evidence type="ECO:0000256" key="5">
    <source>
        <dbReference type="ARBA" id="ARBA00023136"/>
    </source>
</evidence>
<feature type="domain" description="ABC3 transporter permease C-terminal" evidence="7">
    <location>
        <begin position="257"/>
        <end position="376"/>
    </location>
</feature>
<dbReference type="Proteomes" id="UP000622638">
    <property type="component" value="Unassembled WGS sequence"/>
</dbReference>
<comment type="subcellular location">
    <subcellularLocation>
        <location evidence="1">Cell membrane</location>
        <topology evidence="1">Multi-pass membrane protein</topology>
    </subcellularLocation>
</comment>
<keyword evidence="2" id="KW-1003">Cell membrane</keyword>
<feature type="transmembrane region" description="Helical" evidence="6">
    <location>
        <begin position="296"/>
        <end position="325"/>
    </location>
</feature>
<dbReference type="OrthoDB" id="241967at2"/>
<reference evidence="10 11" key="3">
    <citation type="submission" date="2019-11" db="EMBL/GenBank/DDBJ databases">
        <title>Type strains purchased from KCTC, JCM and DSMZ.</title>
        <authorList>
            <person name="Lu H."/>
        </authorList>
    </citation>
    <scope>NUCLEOTIDE SEQUENCE [LARGE SCALE GENOMIC DNA]</scope>
    <source>
        <strain evidence="10 11">KCTC 52429</strain>
    </source>
</reference>
<dbReference type="Pfam" id="PF02687">
    <property type="entry name" value="FtsX"/>
    <property type="match status" value="1"/>
</dbReference>
<reference evidence="9" key="4">
    <citation type="submission" date="2024-05" db="EMBL/GenBank/DDBJ databases">
        <authorList>
            <person name="Sun Q."/>
            <person name="Zhou Y."/>
        </authorList>
    </citation>
    <scope>NUCLEOTIDE SEQUENCE</scope>
    <source>
        <strain evidence="9">CGMCC 1.15931</strain>
    </source>
</reference>
<reference evidence="9" key="1">
    <citation type="journal article" date="2014" name="Int. J. Syst. Evol. Microbiol.">
        <title>Complete genome of a new Firmicutes species belonging to the dominant human colonic microbiota ('Ruminococcus bicirculans') reveals two chromosomes and a selective capacity to utilize plant glucans.</title>
        <authorList>
            <consortium name="NISC Comparative Sequencing Program"/>
            <person name="Wegmann U."/>
            <person name="Louis P."/>
            <person name="Goesmann A."/>
            <person name="Henrissat B."/>
            <person name="Duncan S.H."/>
            <person name="Flint H.J."/>
        </authorList>
    </citation>
    <scope>NUCLEOTIDE SEQUENCE</scope>
    <source>
        <strain evidence="9">CGMCC 1.15931</strain>
    </source>
</reference>
<sequence length="379" mass="40441">MVPLVYNLKSLLARRTTTISAFLGIAVFIFVITLVQMLHAGVNQVVAHTGRADTVIFRSLGASSEMTSMMTEDMLPVLKGLPGIVPASVVEEFVIIKLFDKLGAPGGGSLQLRAMPPNGPALRPEFRLVEGRMPVAGTQEVLAGIRASSRFANLNVGDRFRIGKTGDMHVVGIFEAEGTAFESEVWGDLTVLRELFSRPGIFSTVRARLSATDNEAYATLRRALAASKLPLGVYRESEFNDSQATKPKQMIAALGGVIGGFVSLAAIIGTAIMISSTIERRGPEIAMLKKLGFTRWAIFVSFLFESLIVALAGTLAGIAACMLMGEVKLSILNINTWSQVVVGFHPTAQIVMLSVVLGVLTGIAGGVVPAMRAARRTHS</sequence>
<evidence type="ECO:0000313" key="12">
    <source>
        <dbReference type="Proteomes" id="UP000622638"/>
    </source>
</evidence>
<dbReference type="PANTHER" id="PTHR30572:SF15">
    <property type="entry name" value="ABC TRANSPORTER PERMEASE"/>
    <property type="match status" value="1"/>
</dbReference>
<evidence type="ECO:0000256" key="6">
    <source>
        <dbReference type="SAM" id="Phobius"/>
    </source>
</evidence>
<name>A0A6I3SPZ9_9BURK</name>
<dbReference type="Pfam" id="PF12704">
    <property type="entry name" value="MacB_PCD"/>
    <property type="match status" value="1"/>
</dbReference>
<dbReference type="GO" id="GO:0022857">
    <property type="term" value="F:transmembrane transporter activity"/>
    <property type="evidence" value="ECO:0007669"/>
    <property type="project" value="TreeGrafter"/>
</dbReference>
<feature type="transmembrane region" description="Helical" evidence="6">
    <location>
        <begin position="21"/>
        <end position="42"/>
    </location>
</feature>
<evidence type="ECO:0000313" key="11">
    <source>
        <dbReference type="Proteomes" id="UP000430634"/>
    </source>
</evidence>
<comment type="caution">
    <text evidence="10">The sequence shown here is derived from an EMBL/GenBank/DDBJ whole genome shotgun (WGS) entry which is preliminary data.</text>
</comment>
<evidence type="ECO:0000259" key="8">
    <source>
        <dbReference type="Pfam" id="PF12704"/>
    </source>
</evidence>
<reference evidence="12" key="2">
    <citation type="journal article" date="2019" name="Int. J. Syst. Evol. Microbiol.">
        <title>The Global Catalogue of Microorganisms (GCM) 10K type strain sequencing project: providing services to taxonomists for standard genome sequencing and annotation.</title>
        <authorList>
            <consortium name="The Broad Institute Genomics Platform"/>
            <consortium name="The Broad Institute Genome Sequencing Center for Infectious Disease"/>
            <person name="Wu L."/>
            <person name="Ma J."/>
        </authorList>
    </citation>
    <scope>NUCLEOTIDE SEQUENCE [LARGE SCALE GENOMIC DNA]</scope>
    <source>
        <strain evidence="12">CGMCC 1.15931</strain>
    </source>
</reference>
<dbReference type="InterPro" id="IPR025857">
    <property type="entry name" value="MacB_PCD"/>
</dbReference>
<keyword evidence="5 6" id="KW-0472">Membrane</keyword>
<accession>A0A6I3SPZ9</accession>
<dbReference type="InterPro" id="IPR003838">
    <property type="entry name" value="ABC3_permease_C"/>
</dbReference>